<keyword evidence="2" id="KW-0560">Oxidoreductase</keyword>
<dbReference type="GO" id="GO:0005829">
    <property type="term" value="C:cytosol"/>
    <property type="evidence" value="ECO:0007669"/>
    <property type="project" value="TreeGrafter"/>
</dbReference>
<dbReference type="InterPro" id="IPR003680">
    <property type="entry name" value="Flavodoxin_fold"/>
</dbReference>
<dbReference type="KEGG" id="plal:FXN65_14335"/>
<evidence type="ECO:0000259" key="3">
    <source>
        <dbReference type="Pfam" id="PF02525"/>
    </source>
</evidence>
<dbReference type="SUPFAM" id="SSF52218">
    <property type="entry name" value="Flavoproteins"/>
    <property type="match status" value="1"/>
</dbReference>
<dbReference type="Gene3D" id="3.40.50.360">
    <property type="match status" value="1"/>
</dbReference>
<dbReference type="InterPro" id="IPR051545">
    <property type="entry name" value="NAD(P)H_dehydrogenase_qn"/>
</dbReference>
<evidence type="ECO:0000313" key="4">
    <source>
        <dbReference type="EMBL" id="QEY63175.1"/>
    </source>
</evidence>
<sequence>MHALIVVAHPDSNSLTHNLAKQVAEGLKSAGHSSELADLHAEGFDQRYSLADLNVHRHMATPPADVLAEQARIERADSLVLVFPVYWWSLPGLLKSWVERVFSNGWAFGYSLEGGLQKKLRHLQVHLIGVAAGDAGLFQRHGYDLAMKTQIDHGIFDYCGASVQGSHLMFESESRDPAPRLDDARSIGQAMFAKASAHKSTEVV</sequence>
<protein>
    <submittedName>
        <fullName evidence="4">NAD(P)H-dependent oxidoreductase</fullName>
    </submittedName>
</protein>
<dbReference type="Pfam" id="PF02525">
    <property type="entry name" value="Flavodoxin_2"/>
    <property type="match status" value="1"/>
</dbReference>
<dbReference type="PANTHER" id="PTHR10204">
    <property type="entry name" value="NAD P H OXIDOREDUCTASE-RELATED"/>
    <property type="match status" value="1"/>
</dbReference>
<dbReference type="EMBL" id="CP043311">
    <property type="protein sequence ID" value="QEY63175.1"/>
    <property type="molecule type" value="Genomic_DNA"/>
</dbReference>
<keyword evidence="5" id="KW-1185">Reference proteome</keyword>
<dbReference type="AlphaFoldDB" id="A0A5J6QN04"/>
<gene>
    <name evidence="4" type="ORF">FXN65_14335</name>
</gene>
<reference evidence="4 5" key="1">
    <citation type="submission" date="2019-08" db="EMBL/GenBank/DDBJ databases">
        <title>Whole-genome Sequencing of e-waste polymer degrading bacterium Pseudomonas sp. strain PE08.</title>
        <authorList>
            <person name="Kirdat K."/>
            <person name="Debbarma P."/>
            <person name="Narawade N."/>
            <person name="Suyal D."/>
            <person name="Thorat V."/>
            <person name="Shouche Y."/>
            <person name="Goel R."/>
            <person name="Yadav A."/>
        </authorList>
    </citation>
    <scope>NUCLEOTIDE SEQUENCE [LARGE SCALE GENOMIC DNA]</scope>
    <source>
        <strain evidence="4 5">PE08</strain>
    </source>
</reference>
<dbReference type="PANTHER" id="PTHR10204:SF34">
    <property type="entry name" value="NAD(P)H DEHYDROGENASE [QUINONE] 1 ISOFORM 1"/>
    <property type="match status" value="1"/>
</dbReference>
<evidence type="ECO:0000256" key="1">
    <source>
        <dbReference type="ARBA" id="ARBA00006252"/>
    </source>
</evidence>
<evidence type="ECO:0000313" key="5">
    <source>
        <dbReference type="Proteomes" id="UP000327179"/>
    </source>
</evidence>
<dbReference type="Proteomes" id="UP000327179">
    <property type="component" value="Chromosome"/>
</dbReference>
<dbReference type="GO" id="GO:0003955">
    <property type="term" value="F:NAD(P)H dehydrogenase (quinone) activity"/>
    <property type="evidence" value="ECO:0007669"/>
    <property type="project" value="TreeGrafter"/>
</dbReference>
<evidence type="ECO:0000256" key="2">
    <source>
        <dbReference type="ARBA" id="ARBA00023002"/>
    </source>
</evidence>
<dbReference type="RefSeq" id="WP_151133825.1">
    <property type="nucleotide sequence ID" value="NZ_CP043311.1"/>
</dbReference>
<feature type="domain" description="Flavodoxin-like fold" evidence="3">
    <location>
        <begin position="1"/>
        <end position="184"/>
    </location>
</feature>
<organism evidence="4 5">
    <name type="scientific">Metapseudomonas lalkuanensis</name>
    <dbReference type="NCBI Taxonomy" id="2604832"/>
    <lineage>
        <taxon>Bacteria</taxon>
        <taxon>Pseudomonadati</taxon>
        <taxon>Pseudomonadota</taxon>
        <taxon>Gammaproteobacteria</taxon>
        <taxon>Pseudomonadales</taxon>
        <taxon>Pseudomonadaceae</taxon>
        <taxon>Metapseudomonas</taxon>
    </lineage>
</organism>
<accession>A0A5J6QN04</accession>
<proteinExistence type="inferred from homology"/>
<name>A0A5J6QN04_9GAMM</name>
<dbReference type="InterPro" id="IPR029039">
    <property type="entry name" value="Flavoprotein-like_sf"/>
</dbReference>
<comment type="similarity">
    <text evidence="1">Belongs to the NAD(P)H dehydrogenase (quinone) family.</text>
</comment>